<proteinExistence type="inferred from homology"/>
<dbReference type="eggNOG" id="COG3791">
    <property type="taxonomic scope" value="Bacteria"/>
</dbReference>
<keyword evidence="6" id="KW-1185">Reference proteome</keyword>
<keyword evidence="2" id="KW-0479">Metal-binding</keyword>
<dbReference type="PATRIC" id="fig|1278073.3.peg.2213"/>
<dbReference type="AlphaFoldDB" id="L7U6P4"/>
<dbReference type="OrthoDB" id="327703at2"/>
<reference evidence="5 6" key="1">
    <citation type="journal article" date="2013" name="Genome Announc.">
        <title>Complete genome sequence of Myxococcus stipitatus strain DSM 14675, a fruiting myxobacterium.</title>
        <authorList>
            <person name="Huntley S."/>
            <person name="Kneip S."/>
            <person name="Treuner-Lange A."/>
            <person name="Sogaard-Andersen L."/>
        </authorList>
    </citation>
    <scope>NUCLEOTIDE SEQUENCE [LARGE SCALE GENOMIC DNA]</scope>
    <source>
        <strain evidence="6">DSM 14675 / JCM 12634 / Mx s8</strain>
    </source>
</reference>
<dbReference type="Pfam" id="PF04828">
    <property type="entry name" value="GFA"/>
    <property type="match status" value="1"/>
</dbReference>
<dbReference type="Proteomes" id="UP000011131">
    <property type="component" value="Chromosome"/>
</dbReference>
<evidence type="ECO:0000256" key="2">
    <source>
        <dbReference type="ARBA" id="ARBA00022723"/>
    </source>
</evidence>
<protein>
    <recommendedName>
        <fullName evidence="4">CENP-V/GFA domain-containing protein</fullName>
    </recommendedName>
</protein>
<name>L7U6P4_MYXSD</name>
<accession>L7U6P4</accession>
<evidence type="ECO:0000313" key="5">
    <source>
        <dbReference type="EMBL" id="AGC43500.1"/>
    </source>
</evidence>
<dbReference type="HOGENOM" id="CLU_136146_0_0_7"/>
<gene>
    <name evidence="5" type="ordered locus">MYSTI_02173</name>
</gene>
<evidence type="ECO:0000256" key="1">
    <source>
        <dbReference type="ARBA" id="ARBA00005495"/>
    </source>
</evidence>
<feature type="domain" description="CENP-V/GFA" evidence="4">
    <location>
        <begin position="7"/>
        <end position="42"/>
    </location>
</feature>
<evidence type="ECO:0000259" key="4">
    <source>
        <dbReference type="Pfam" id="PF04828"/>
    </source>
</evidence>
<sequence>MTQHPQLRCACGQVRLEVEGKPIVNSECYCNSCRAAGARMATLPSARSVLGAHGGTHFVLYRKDRVRFLEGTELLKEFRLTPESTTRRIVATCCNTPVCLEFKGGHWLSLYAGLWPEGALPPLDLRTMTSDLPAGVVLPAGVPSGKRHQAAFFARLLGAWIMMGFRAPRLTFVHGEVHA</sequence>
<evidence type="ECO:0000313" key="6">
    <source>
        <dbReference type="Proteomes" id="UP000011131"/>
    </source>
</evidence>
<keyword evidence="3" id="KW-0862">Zinc</keyword>
<organism evidence="5 6">
    <name type="scientific">Myxococcus stipitatus (strain DSM 14675 / JCM 12634 / Mx s8)</name>
    <dbReference type="NCBI Taxonomy" id="1278073"/>
    <lineage>
        <taxon>Bacteria</taxon>
        <taxon>Pseudomonadati</taxon>
        <taxon>Myxococcota</taxon>
        <taxon>Myxococcia</taxon>
        <taxon>Myxococcales</taxon>
        <taxon>Cystobacterineae</taxon>
        <taxon>Myxococcaceae</taxon>
        <taxon>Myxococcus</taxon>
    </lineage>
</organism>
<dbReference type="RefSeq" id="WP_015347762.1">
    <property type="nucleotide sequence ID" value="NC_020126.1"/>
</dbReference>
<dbReference type="InterPro" id="IPR011057">
    <property type="entry name" value="Mss4-like_sf"/>
</dbReference>
<dbReference type="SUPFAM" id="SSF51316">
    <property type="entry name" value="Mss4-like"/>
    <property type="match status" value="1"/>
</dbReference>
<dbReference type="EMBL" id="CP004025">
    <property type="protein sequence ID" value="AGC43500.1"/>
    <property type="molecule type" value="Genomic_DNA"/>
</dbReference>
<evidence type="ECO:0000256" key="3">
    <source>
        <dbReference type="ARBA" id="ARBA00022833"/>
    </source>
</evidence>
<dbReference type="KEGG" id="msd:MYSTI_02173"/>
<comment type="similarity">
    <text evidence="1">Belongs to the Gfa family.</text>
</comment>
<dbReference type="InterPro" id="IPR006913">
    <property type="entry name" value="CENP-V/GFA"/>
</dbReference>
<dbReference type="Gene3D" id="3.90.1590.10">
    <property type="entry name" value="glutathione-dependent formaldehyde- activating enzyme (gfa)"/>
    <property type="match status" value="1"/>
</dbReference>
<dbReference type="STRING" id="1278073.MYSTI_02173"/>